<accession>A0A2P2PXY5</accession>
<name>A0A2P2PXY5_RHIMU</name>
<organism evidence="1">
    <name type="scientific">Rhizophora mucronata</name>
    <name type="common">Asiatic mangrove</name>
    <dbReference type="NCBI Taxonomy" id="61149"/>
    <lineage>
        <taxon>Eukaryota</taxon>
        <taxon>Viridiplantae</taxon>
        <taxon>Streptophyta</taxon>
        <taxon>Embryophyta</taxon>
        <taxon>Tracheophyta</taxon>
        <taxon>Spermatophyta</taxon>
        <taxon>Magnoliopsida</taxon>
        <taxon>eudicotyledons</taxon>
        <taxon>Gunneridae</taxon>
        <taxon>Pentapetalae</taxon>
        <taxon>rosids</taxon>
        <taxon>fabids</taxon>
        <taxon>Malpighiales</taxon>
        <taxon>Rhizophoraceae</taxon>
        <taxon>Rhizophora</taxon>
    </lineage>
</organism>
<reference evidence="1" key="1">
    <citation type="submission" date="2018-02" db="EMBL/GenBank/DDBJ databases">
        <title>Rhizophora mucronata_Transcriptome.</title>
        <authorList>
            <person name="Meera S.P."/>
            <person name="Sreeshan A."/>
            <person name="Augustine A."/>
        </authorList>
    </citation>
    <scope>NUCLEOTIDE SEQUENCE</scope>
    <source>
        <tissue evidence="1">Leaf</tissue>
    </source>
</reference>
<dbReference type="EMBL" id="GGEC01079114">
    <property type="protein sequence ID" value="MBX59598.1"/>
    <property type="molecule type" value="Transcribed_RNA"/>
</dbReference>
<dbReference type="AlphaFoldDB" id="A0A2P2PXY5"/>
<protein>
    <submittedName>
        <fullName evidence="1">Uncharacterized protein</fullName>
    </submittedName>
</protein>
<evidence type="ECO:0000313" key="1">
    <source>
        <dbReference type="EMBL" id="MBX59598.1"/>
    </source>
</evidence>
<proteinExistence type="predicted"/>
<sequence>MTELHSPWSGPGHKDNLKVSILFKVYPSA</sequence>